<sequence length="296" mass="32209">MTSIHFHISNEVTLHARLSRPAISHKKPLLVFLHYWGGSSSTWYKLTSPGLPTSLISTHPTLACDLRGWGKSTGPSVDDGTAYLASTMAKDIATALQQLSSDNATKNLLDDGFIFVAHSMGAKVALATLPALPSNLLESLKGFVLVAPAPPTALSLPPQMKEQQKMAYSNEESVRWTVENVLANPAHLDDRDIEQIVRDSLAGNKSAKEAWPGYGMQEDISGGVKKVLTSVSKGKLRASILVGGLDVVEPREQVDRHVRLFLEENGVETSLQYVANGKHLLPLEYPEAVYKEIVSF</sequence>
<dbReference type="Proteomes" id="UP000325780">
    <property type="component" value="Unassembled WGS sequence"/>
</dbReference>
<dbReference type="InterPro" id="IPR050266">
    <property type="entry name" value="AB_hydrolase_sf"/>
</dbReference>
<evidence type="ECO:0000259" key="1">
    <source>
        <dbReference type="Pfam" id="PF12697"/>
    </source>
</evidence>
<dbReference type="EMBL" id="ML742038">
    <property type="protein sequence ID" value="KAE8153508.1"/>
    <property type="molecule type" value="Genomic_DNA"/>
</dbReference>
<dbReference type="OrthoDB" id="2498029at2759"/>
<keyword evidence="2" id="KW-0378">Hydrolase</keyword>
<dbReference type="GO" id="GO:0016020">
    <property type="term" value="C:membrane"/>
    <property type="evidence" value="ECO:0007669"/>
    <property type="project" value="TreeGrafter"/>
</dbReference>
<dbReference type="SUPFAM" id="SSF53474">
    <property type="entry name" value="alpha/beta-Hydrolases"/>
    <property type="match status" value="1"/>
</dbReference>
<gene>
    <name evidence="2" type="ORF">BDV25DRAFT_149271</name>
</gene>
<name>A0A5N6U4J0_ASPAV</name>
<dbReference type="GO" id="GO:0016787">
    <property type="term" value="F:hydrolase activity"/>
    <property type="evidence" value="ECO:0007669"/>
    <property type="project" value="UniProtKB-KW"/>
</dbReference>
<proteinExistence type="predicted"/>
<evidence type="ECO:0000313" key="3">
    <source>
        <dbReference type="Proteomes" id="UP000325780"/>
    </source>
</evidence>
<accession>A0A5N6U4J0</accession>
<dbReference type="PANTHER" id="PTHR43798">
    <property type="entry name" value="MONOACYLGLYCEROL LIPASE"/>
    <property type="match status" value="1"/>
</dbReference>
<dbReference type="Pfam" id="PF12697">
    <property type="entry name" value="Abhydrolase_6"/>
    <property type="match status" value="1"/>
</dbReference>
<reference evidence="2 3" key="1">
    <citation type="submission" date="2019-04" db="EMBL/GenBank/DDBJ databases">
        <title>Friends and foes A comparative genomics study of 23 Aspergillus species from section Flavi.</title>
        <authorList>
            <consortium name="DOE Joint Genome Institute"/>
            <person name="Kjaerbolling I."/>
            <person name="Vesth T."/>
            <person name="Frisvad J.C."/>
            <person name="Nybo J.L."/>
            <person name="Theobald S."/>
            <person name="Kildgaard S."/>
            <person name="Isbrandt T."/>
            <person name="Kuo A."/>
            <person name="Sato A."/>
            <person name="Lyhne E.K."/>
            <person name="Kogle M.E."/>
            <person name="Wiebenga A."/>
            <person name="Kun R.S."/>
            <person name="Lubbers R.J."/>
            <person name="Makela M.R."/>
            <person name="Barry K."/>
            <person name="Chovatia M."/>
            <person name="Clum A."/>
            <person name="Daum C."/>
            <person name="Haridas S."/>
            <person name="He G."/>
            <person name="LaButti K."/>
            <person name="Lipzen A."/>
            <person name="Mondo S."/>
            <person name="Riley R."/>
            <person name="Salamov A."/>
            <person name="Simmons B.A."/>
            <person name="Magnuson J.K."/>
            <person name="Henrissat B."/>
            <person name="Mortensen U.H."/>
            <person name="Larsen T.O."/>
            <person name="Devries R.P."/>
            <person name="Grigoriev I.V."/>
            <person name="Machida M."/>
            <person name="Baker S.E."/>
            <person name="Andersen M.R."/>
        </authorList>
    </citation>
    <scope>NUCLEOTIDE SEQUENCE [LARGE SCALE GENOMIC DNA]</scope>
    <source>
        <strain evidence="2 3">IBT 18842</strain>
    </source>
</reference>
<dbReference type="Gene3D" id="3.40.50.1820">
    <property type="entry name" value="alpha/beta hydrolase"/>
    <property type="match status" value="1"/>
</dbReference>
<evidence type="ECO:0000313" key="2">
    <source>
        <dbReference type="EMBL" id="KAE8153508.1"/>
    </source>
</evidence>
<organism evidence="2 3">
    <name type="scientific">Aspergillus avenaceus</name>
    <dbReference type="NCBI Taxonomy" id="36643"/>
    <lineage>
        <taxon>Eukaryota</taxon>
        <taxon>Fungi</taxon>
        <taxon>Dikarya</taxon>
        <taxon>Ascomycota</taxon>
        <taxon>Pezizomycotina</taxon>
        <taxon>Eurotiomycetes</taxon>
        <taxon>Eurotiomycetidae</taxon>
        <taxon>Eurotiales</taxon>
        <taxon>Aspergillaceae</taxon>
        <taxon>Aspergillus</taxon>
        <taxon>Aspergillus subgen. Circumdati</taxon>
    </lineage>
</organism>
<dbReference type="PANTHER" id="PTHR43798:SF33">
    <property type="entry name" value="HYDROLASE, PUTATIVE (AFU_ORTHOLOGUE AFUA_2G14860)-RELATED"/>
    <property type="match status" value="1"/>
</dbReference>
<feature type="domain" description="AB hydrolase-1" evidence="1">
    <location>
        <begin position="30"/>
        <end position="290"/>
    </location>
</feature>
<dbReference type="InterPro" id="IPR029058">
    <property type="entry name" value="AB_hydrolase_fold"/>
</dbReference>
<dbReference type="InterPro" id="IPR000073">
    <property type="entry name" value="AB_hydrolase_1"/>
</dbReference>
<dbReference type="AlphaFoldDB" id="A0A5N6U4J0"/>
<keyword evidence="3" id="KW-1185">Reference proteome</keyword>
<protein>
    <submittedName>
        <fullName evidence="2">Putative alpha/beta fold family hydrolase</fullName>
    </submittedName>
</protein>